<dbReference type="NCBIfam" id="NF041390">
    <property type="entry name" value="TadE_Rv3655c"/>
    <property type="match status" value="1"/>
</dbReference>
<keyword evidence="1" id="KW-0472">Membrane</keyword>
<evidence type="ECO:0000313" key="4">
    <source>
        <dbReference type="Proteomes" id="UP000244649"/>
    </source>
</evidence>
<feature type="domain" description="TadE-like" evidence="2">
    <location>
        <begin position="9"/>
        <end position="51"/>
    </location>
</feature>
<organism evidence="3 4">
    <name type="scientific">Microbacterium testaceum</name>
    <name type="common">Aureobacterium testaceum</name>
    <name type="synonym">Brevibacterium testaceum</name>
    <dbReference type="NCBI Taxonomy" id="2033"/>
    <lineage>
        <taxon>Bacteria</taxon>
        <taxon>Bacillati</taxon>
        <taxon>Actinomycetota</taxon>
        <taxon>Actinomycetes</taxon>
        <taxon>Micrococcales</taxon>
        <taxon>Microbacteriaceae</taxon>
        <taxon>Microbacterium</taxon>
    </lineage>
</organism>
<gene>
    <name evidence="3" type="ORF">DC432_06725</name>
</gene>
<feature type="transmembrane region" description="Helical" evidence="1">
    <location>
        <begin position="15"/>
        <end position="37"/>
    </location>
</feature>
<keyword evidence="1" id="KW-1133">Transmembrane helix</keyword>
<accession>A0A2T7WPE1</accession>
<name>A0A2T7WPE1_MICTE</name>
<reference evidence="3 4" key="1">
    <citation type="submission" date="2018-04" db="EMBL/GenBank/DDBJ databases">
        <authorList>
            <person name="Go L.Y."/>
            <person name="Mitchell J.A."/>
        </authorList>
    </citation>
    <scope>NUCLEOTIDE SEQUENCE [LARGE SCALE GENOMIC DNA]</scope>
    <source>
        <strain evidence="3 4">TPD7010</strain>
    </source>
</reference>
<dbReference type="InterPro" id="IPR012495">
    <property type="entry name" value="TadE-like_dom"/>
</dbReference>
<keyword evidence="1" id="KW-0812">Transmembrane</keyword>
<dbReference type="AlphaFoldDB" id="A0A2T7WPE1"/>
<protein>
    <submittedName>
        <fullName evidence="3">TadE family protein</fullName>
    </submittedName>
</protein>
<dbReference type="Proteomes" id="UP000244649">
    <property type="component" value="Unassembled WGS sequence"/>
</dbReference>
<dbReference type="Pfam" id="PF07811">
    <property type="entry name" value="TadE"/>
    <property type="match status" value="1"/>
</dbReference>
<dbReference type="InterPro" id="IPR049790">
    <property type="entry name" value="Rv3655c/TadE"/>
</dbReference>
<sequence length="108" mass="10714">MNRVFDERGAVTAEFAVALPAVIVVLALGIGAVGAAATNVRLQHAANESARLLGRDDPDALAAVAEAGGTAAVDRRDGLVCVTATASARGALPLPPLSARACALDGGR</sequence>
<dbReference type="EMBL" id="QDFT01000012">
    <property type="protein sequence ID" value="PVE75955.1"/>
    <property type="molecule type" value="Genomic_DNA"/>
</dbReference>
<comment type="caution">
    <text evidence="3">The sequence shown here is derived from an EMBL/GenBank/DDBJ whole genome shotgun (WGS) entry which is preliminary data.</text>
</comment>
<evidence type="ECO:0000256" key="1">
    <source>
        <dbReference type="SAM" id="Phobius"/>
    </source>
</evidence>
<evidence type="ECO:0000313" key="3">
    <source>
        <dbReference type="EMBL" id="PVE75955.1"/>
    </source>
</evidence>
<evidence type="ECO:0000259" key="2">
    <source>
        <dbReference type="Pfam" id="PF07811"/>
    </source>
</evidence>
<proteinExistence type="predicted"/>